<dbReference type="Pfam" id="PF00132">
    <property type="entry name" value="Hexapep"/>
    <property type="match status" value="1"/>
</dbReference>
<evidence type="ECO:0000256" key="6">
    <source>
        <dbReference type="PIRSR" id="PIRSR620019-2"/>
    </source>
</evidence>
<dbReference type="SUPFAM" id="SSF51161">
    <property type="entry name" value="Trimeric LpxA-like enzymes"/>
    <property type="match status" value="1"/>
</dbReference>
<evidence type="ECO:0000256" key="5">
    <source>
        <dbReference type="PIRSR" id="PIRSR620019-1"/>
    </source>
</evidence>
<dbReference type="RefSeq" id="WP_091192637.1">
    <property type="nucleotide sequence ID" value="NZ_FOVE01000006.1"/>
</dbReference>
<evidence type="ECO:0000259" key="7">
    <source>
        <dbReference type="Pfam" id="PF17836"/>
    </source>
</evidence>
<protein>
    <submittedName>
        <fullName evidence="8">Sugar O-acyltransferase, sialic acid O-acetyltransferase NeuD family</fullName>
    </submittedName>
</protein>
<organism evidence="8 9">
    <name type="scientific">Formivibrio citricus</name>
    <dbReference type="NCBI Taxonomy" id="83765"/>
    <lineage>
        <taxon>Bacteria</taxon>
        <taxon>Pseudomonadati</taxon>
        <taxon>Pseudomonadota</taxon>
        <taxon>Betaproteobacteria</taxon>
        <taxon>Neisseriales</taxon>
        <taxon>Chitinibacteraceae</taxon>
        <taxon>Formivibrio</taxon>
    </lineage>
</organism>
<keyword evidence="4 8" id="KW-0012">Acyltransferase</keyword>
<dbReference type="InterPro" id="IPR001451">
    <property type="entry name" value="Hexapep"/>
</dbReference>
<dbReference type="PANTHER" id="PTHR43300">
    <property type="entry name" value="ACETYLTRANSFERASE"/>
    <property type="match status" value="1"/>
</dbReference>
<comment type="similarity">
    <text evidence="1">Belongs to the transferase hexapeptide repeat family.</text>
</comment>
<feature type="site" description="Increases basicity of active site His" evidence="5">
    <location>
        <position position="138"/>
    </location>
</feature>
<proteinExistence type="inferred from homology"/>
<dbReference type="STRING" id="83765.SAMN05660284_01165"/>
<keyword evidence="9" id="KW-1185">Reference proteome</keyword>
<dbReference type="Pfam" id="PF17836">
    <property type="entry name" value="PglD_N"/>
    <property type="match status" value="1"/>
</dbReference>
<dbReference type="OrthoDB" id="9794407at2"/>
<dbReference type="InterPro" id="IPR041561">
    <property type="entry name" value="PglD_N"/>
</dbReference>
<evidence type="ECO:0000313" key="9">
    <source>
        <dbReference type="Proteomes" id="UP000242869"/>
    </source>
</evidence>
<dbReference type="Proteomes" id="UP000242869">
    <property type="component" value="Unassembled WGS sequence"/>
</dbReference>
<dbReference type="NCBIfam" id="TIGR03570">
    <property type="entry name" value="NeuD_NnaD"/>
    <property type="match status" value="1"/>
</dbReference>
<dbReference type="PROSITE" id="PS00101">
    <property type="entry name" value="HEXAPEP_TRANSFERASES"/>
    <property type="match status" value="1"/>
</dbReference>
<dbReference type="Gene3D" id="3.40.50.20">
    <property type="match status" value="1"/>
</dbReference>
<gene>
    <name evidence="8" type="ORF">SAMN05660284_01165</name>
</gene>
<evidence type="ECO:0000313" key="8">
    <source>
        <dbReference type="EMBL" id="SFN30499.1"/>
    </source>
</evidence>
<dbReference type="InterPro" id="IPR018357">
    <property type="entry name" value="Hexapep_transf_CS"/>
</dbReference>
<dbReference type="CDD" id="cd03360">
    <property type="entry name" value="LbH_AT_putative"/>
    <property type="match status" value="1"/>
</dbReference>
<feature type="binding site" evidence="6">
    <location>
        <position position="70"/>
    </location>
    <ligand>
        <name>substrate</name>
    </ligand>
</feature>
<dbReference type="GO" id="GO:0016746">
    <property type="term" value="F:acyltransferase activity"/>
    <property type="evidence" value="ECO:0007669"/>
    <property type="project" value="UniProtKB-KW"/>
</dbReference>
<keyword evidence="3" id="KW-0677">Repeat</keyword>
<reference evidence="9" key="1">
    <citation type="submission" date="2016-10" db="EMBL/GenBank/DDBJ databases">
        <authorList>
            <person name="Varghese N."/>
            <person name="Submissions S."/>
        </authorList>
    </citation>
    <scope>NUCLEOTIDE SEQUENCE [LARGE SCALE GENOMIC DNA]</scope>
    <source>
        <strain evidence="9">DSM 6150</strain>
    </source>
</reference>
<feature type="active site" description="Proton acceptor" evidence="5">
    <location>
        <position position="137"/>
    </location>
</feature>
<name>A0A1I4XZ34_9NEIS</name>
<feature type="domain" description="PglD N-terminal" evidence="7">
    <location>
        <begin position="4"/>
        <end position="82"/>
    </location>
</feature>
<sequence>MNGIFVFGAGGHSKVILDVVEKQGLHQVVYLLDDHPESPGRMLRGVTVVGSKECFPIHKGKADTGLVAIGNNMVRRDVARWLHDNGAKFAVAIHPSACIGFNVALGCGTVLMAGAVVNPDTTVGEHVIINTCATVDHDCRIGSFVHIAPGTTLCGGVVVGDGTMIGAGSTVVPCVKIGAGVTIGAGATVICDIPDGMTVVGTPARPRIGKHE</sequence>
<dbReference type="Gene3D" id="2.160.10.10">
    <property type="entry name" value="Hexapeptide repeat proteins"/>
    <property type="match status" value="1"/>
</dbReference>
<dbReference type="PANTHER" id="PTHR43300:SF7">
    <property type="entry name" value="UDP-N-ACETYLBACILLOSAMINE N-ACETYLTRANSFERASE"/>
    <property type="match status" value="1"/>
</dbReference>
<dbReference type="InterPro" id="IPR050179">
    <property type="entry name" value="Trans_hexapeptide_repeat"/>
</dbReference>
<evidence type="ECO:0000256" key="2">
    <source>
        <dbReference type="ARBA" id="ARBA00022679"/>
    </source>
</evidence>
<accession>A0A1I4XZ34</accession>
<evidence type="ECO:0000256" key="3">
    <source>
        <dbReference type="ARBA" id="ARBA00022737"/>
    </source>
</evidence>
<evidence type="ECO:0000256" key="4">
    <source>
        <dbReference type="ARBA" id="ARBA00023315"/>
    </source>
</evidence>
<dbReference type="InterPro" id="IPR020019">
    <property type="entry name" value="AcTrfase_PglD-like"/>
</dbReference>
<evidence type="ECO:0000256" key="1">
    <source>
        <dbReference type="ARBA" id="ARBA00007274"/>
    </source>
</evidence>
<dbReference type="AlphaFoldDB" id="A0A1I4XZ34"/>
<dbReference type="EMBL" id="FOVE01000006">
    <property type="protein sequence ID" value="SFN30499.1"/>
    <property type="molecule type" value="Genomic_DNA"/>
</dbReference>
<keyword evidence="2 8" id="KW-0808">Transferase</keyword>
<dbReference type="InterPro" id="IPR011004">
    <property type="entry name" value="Trimer_LpxA-like_sf"/>
</dbReference>
<feature type="binding site" evidence="6">
    <location>
        <position position="146"/>
    </location>
    <ligand>
        <name>acetyl-CoA</name>
        <dbReference type="ChEBI" id="CHEBI:57288"/>
    </ligand>
</feature>